<dbReference type="RefSeq" id="WP_234882896.1">
    <property type="nucleotide sequence ID" value="NZ_CP124733.1"/>
</dbReference>
<dbReference type="Proteomes" id="UP000298664">
    <property type="component" value="Chromosome Circular"/>
</dbReference>
<evidence type="ECO:0000313" key="1">
    <source>
        <dbReference type="EMBL" id="WHA39750.1"/>
    </source>
</evidence>
<name>A0AAF0H7C4_9HYPH</name>
<dbReference type="EMBL" id="CP124733">
    <property type="protein sequence ID" value="WHA39750.1"/>
    <property type="molecule type" value="Genomic_DNA"/>
</dbReference>
<gene>
    <name evidence="1" type="ORF">CFBP5477_007750</name>
</gene>
<protein>
    <submittedName>
        <fullName evidence="1">Uncharacterized protein</fullName>
    </submittedName>
</protein>
<accession>A0AAF0H7C4</accession>
<proteinExistence type="predicted"/>
<reference evidence="1" key="1">
    <citation type="submission" date="2023-05" db="EMBL/GenBank/DDBJ databases">
        <title>Complete genome sequence of Agrobacterium larrymoorei CFBP5477.</title>
        <authorList>
            <person name="Yen H.-C."/>
            <person name="Chou L."/>
            <person name="Lin Y.-C."/>
            <person name="Lai E.-M."/>
            <person name="Kuo C.-H."/>
        </authorList>
    </citation>
    <scope>NUCLEOTIDE SEQUENCE</scope>
    <source>
        <strain evidence="1">CFBP5477</strain>
    </source>
</reference>
<evidence type="ECO:0000313" key="2">
    <source>
        <dbReference type="Proteomes" id="UP000298664"/>
    </source>
</evidence>
<dbReference type="AlphaFoldDB" id="A0AAF0H7C4"/>
<organism evidence="1 2">
    <name type="scientific">Agrobacterium larrymoorei</name>
    <dbReference type="NCBI Taxonomy" id="160699"/>
    <lineage>
        <taxon>Bacteria</taxon>
        <taxon>Pseudomonadati</taxon>
        <taxon>Pseudomonadota</taxon>
        <taxon>Alphaproteobacteria</taxon>
        <taxon>Hyphomicrobiales</taxon>
        <taxon>Rhizobiaceae</taxon>
        <taxon>Rhizobium/Agrobacterium group</taxon>
        <taxon>Agrobacterium</taxon>
    </lineage>
</organism>
<sequence length="230" mass="25851">MLDILFPRLSGGLVQSLNKGLRRIEGISPVPETMIEQSPLQKAMLFELASVRAELILRGDAAPSWEECLPLAVARQRRHFDAKIPVALSPLDMAVAERAAANLVTMLHELEVHDPGSRVEIAPRIPGLGWIAPGHGDFSLGMHLIEVKHTNRNFVAGDFRQVLMYWLLKYAATVETTEHVWTDVILLNPRRNCWLQVNFDYLLKAASANLNRVELSELLRSIVGHDVDRR</sequence>